<comment type="caution">
    <text evidence="1">The sequence shown here is derived from an EMBL/GenBank/DDBJ whole genome shotgun (WGS) entry which is preliminary data.</text>
</comment>
<dbReference type="SUPFAM" id="SSF56219">
    <property type="entry name" value="DNase I-like"/>
    <property type="match status" value="1"/>
</dbReference>
<organism evidence="1 2">
    <name type="scientific">Solanum commersonii</name>
    <name type="common">Commerson's wild potato</name>
    <name type="synonym">Commerson's nightshade</name>
    <dbReference type="NCBI Taxonomy" id="4109"/>
    <lineage>
        <taxon>Eukaryota</taxon>
        <taxon>Viridiplantae</taxon>
        <taxon>Streptophyta</taxon>
        <taxon>Embryophyta</taxon>
        <taxon>Tracheophyta</taxon>
        <taxon>Spermatophyta</taxon>
        <taxon>Magnoliopsida</taxon>
        <taxon>eudicotyledons</taxon>
        <taxon>Gunneridae</taxon>
        <taxon>Pentapetalae</taxon>
        <taxon>asterids</taxon>
        <taxon>lamiids</taxon>
        <taxon>Solanales</taxon>
        <taxon>Solanaceae</taxon>
        <taxon>Solanoideae</taxon>
        <taxon>Solaneae</taxon>
        <taxon>Solanum</taxon>
    </lineage>
</organism>
<dbReference type="PANTHER" id="PTHR33710">
    <property type="entry name" value="BNAC02G09200D PROTEIN"/>
    <property type="match status" value="1"/>
</dbReference>
<protein>
    <recommendedName>
        <fullName evidence="3">Endonuclease/exonuclease/phosphatase domain-containing protein</fullName>
    </recommendedName>
</protein>
<evidence type="ECO:0000313" key="2">
    <source>
        <dbReference type="Proteomes" id="UP000824120"/>
    </source>
</evidence>
<dbReference type="EMBL" id="JACXVP010000010">
    <property type="protein sequence ID" value="KAG5581138.1"/>
    <property type="molecule type" value="Genomic_DNA"/>
</dbReference>
<dbReference type="AlphaFoldDB" id="A0A9J5WZF3"/>
<gene>
    <name evidence="1" type="ORF">H5410_051765</name>
</gene>
<dbReference type="PANTHER" id="PTHR33710:SF65">
    <property type="entry name" value="ENDONUCLEASE_EXONUCLEASE_PHOSPHATASE"/>
    <property type="match status" value="1"/>
</dbReference>
<dbReference type="InterPro" id="IPR036691">
    <property type="entry name" value="Endo/exonu/phosph_ase_sf"/>
</dbReference>
<accession>A0A9J5WZF3</accession>
<dbReference type="Gene3D" id="3.60.10.10">
    <property type="entry name" value="Endonuclease/exonuclease/phosphatase"/>
    <property type="match status" value="1"/>
</dbReference>
<sequence length="157" mass="18614">MLTRENFKLVTAMANVPPTEALMAHVSGLHTIEDRRRLWGKLRNIDLGHQGHGYTGMTILRVNGREFTWINGHTYSRFDWALVNARWLLFMQPLEVQIMDPECSDHSPLRVTLTQEEDRIHKPLKFLNHLVKHEKFQRIVQRIWQQRHSSCTMYGVW</sequence>
<evidence type="ECO:0008006" key="3">
    <source>
        <dbReference type="Google" id="ProtNLM"/>
    </source>
</evidence>
<evidence type="ECO:0000313" key="1">
    <source>
        <dbReference type="EMBL" id="KAG5581138.1"/>
    </source>
</evidence>
<dbReference type="Proteomes" id="UP000824120">
    <property type="component" value="Chromosome 10"/>
</dbReference>
<reference evidence="1 2" key="1">
    <citation type="submission" date="2020-09" db="EMBL/GenBank/DDBJ databases">
        <title>De no assembly of potato wild relative species, Solanum commersonii.</title>
        <authorList>
            <person name="Cho K."/>
        </authorList>
    </citation>
    <scope>NUCLEOTIDE SEQUENCE [LARGE SCALE GENOMIC DNA]</scope>
    <source>
        <strain evidence="1">LZ3.2</strain>
        <tissue evidence="1">Leaf</tissue>
    </source>
</reference>
<name>A0A9J5WZF3_SOLCO</name>
<dbReference type="OrthoDB" id="1304557at2759"/>
<keyword evidence="2" id="KW-1185">Reference proteome</keyword>
<proteinExistence type="predicted"/>